<name>A0A4Y7TJP8_COPMI</name>
<feature type="region of interest" description="Disordered" evidence="1">
    <location>
        <begin position="1"/>
        <end position="323"/>
    </location>
</feature>
<feature type="region of interest" description="Disordered" evidence="1">
    <location>
        <begin position="617"/>
        <end position="643"/>
    </location>
</feature>
<feature type="region of interest" description="Disordered" evidence="1">
    <location>
        <begin position="382"/>
        <end position="570"/>
    </location>
</feature>
<evidence type="ECO:0000313" key="2">
    <source>
        <dbReference type="EMBL" id="TEB34178.1"/>
    </source>
</evidence>
<feature type="compositionally biased region" description="Basic and acidic residues" evidence="1">
    <location>
        <begin position="1"/>
        <end position="10"/>
    </location>
</feature>
<feature type="compositionally biased region" description="Low complexity" evidence="1">
    <location>
        <begin position="457"/>
        <end position="473"/>
    </location>
</feature>
<feature type="compositionally biased region" description="Polar residues" evidence="1">
    <location>
        <begin position="237"/>
        <end position="258"/>
    </location>
</feature>
<organism evidence="2 3">
    <name type="scientific">Coprinellus micaceus</name>
    <name type="common">Glistening ink-cap mushroom</name>
    <name type="synonym">Coprinus micaceus</name>
    <dbReference type="NCBI Taxonomy" id="71717"/>
    <lineage>
        <taxon>Eukaryota</taxon>
        <taxon>Fungi</taxon>
        <taxon>Dikarya</taxon>
        <taxon>Basidiomycota</taxon>
        <taxon>Agaricomycotina</taxon>
        <taxon>Agaricomycetes</taxon>
        <taxon>Agaricomycetidae</taxon>
        <taxon>Agaricales</taxon>
        <taxon>Agaricineae</taxon>
        <taxon>Psathyrellaceae</taxon>
        <taxon>Coprinellus</taxon>
    </lineage>
</organism>
<protein>
    <submittedName>
        <fullName evidence="2">Uncharacterized protein</fullName>
    </submittedName>
</protein>
<gene>
    <name evidence="2" type="ORF">FA13DRAFT_71761</name>
</gene>
<dbReference type="AlphaFoldDB" id="A0A4Y7TJP8"/>
<reference evidence="2 3" key="1">
    <citation type="journal article" date="2019" name="Nat. Ecol. Evol.">
        <title>Megaphylogeny resolves global patterns of mushroom evolution.</title>
        <authorList>
            <person name="Varga T."/>
            <person name="Krizsan K."/>
            <person name="Foldi C."/>
            <person name="Dima B."/>
            <person name="Sanchez-Garcia M."/>
            <person name="Sanchez-Ramirez S."/>
            <person name="Szollosi G.J."/>
            <person name="Szarkandi J.G."/>
            <person name="Papp V."/>
            <person name="Albert L."/>
            <person name="Andreopoulos W."/>
            <person name="Angelini C."/>
            <person name="Antonin V."/>
            <person name="Barry K.W."/>
            <person name="Bougher N.L."/>
            <person name="Buchanan P."/>
            <person name="Buyck B."/>
            <person name="Bense V."/>
            <person name="Catcheside P."/>
            <person name="Chovatia M."/>
            <person name="Cooper J."/>
            <person name="Damon W."/>
            <person name="Desjardin D."/>
            <person name="Finy P."/>
            <person name="Geml J."/>
            <person name="Haridas S."/>
            <person name="Hughes K."/>
            <person name="Justo A."/>
            <person name="Karasinski D."/>
            <person name="Kautmanova I."/>
            <person name="Kiss B."/>
            <person name="Kocsube S."/>
            <person name="Kotiranta H."/>
            <person name="LaButti K.M."/>
            <person name="Lechner B.E."/>
            <person name="Liimatainen K."/>
            <person name="Lipzen A."/>
            <person name="Lukacs Z."/>
            <person name="Mihaltcheva S."/>
            <person name="Morgado L.N."/>
            <person name="Niskanen T."/>
            <person name="Noordeloos M.E."/>
            <person name="Ohm R.A."/>
            <person name="Ortiz-Santana B."/>
            <person name="Ovrebo C."/>
            <person name="Racz N."/>
            <person name="Riley R."/>
            <person name="Savchenko A."/>
            <person name="Shiryaev A."/>
            <person name="Soop K."/>
            <person name="Spirin V."/>
            <person name="Szebenyi C."/>
            <person name="Tomsovsky M."/>
            <person name="Tulloss R.E."/>
            <person name="Uehling J."/>
            <person name="Grigoriev I.V."/>
            <person name="Vagvolgyi C."/>
            <person name="Papp T."/>
            <person name="Martin F.M."/>
            <person name="Miettinen O."/>
            <person name="Hibbett D.S."/>
            <person name="Nagy L.G."/>
        </authorList>
    </citation>
    <scope>NUCLEOTIDE SEQUENCE [LARGE SCALE GENOMIC DNA]</scope>
    <source>
        <strain evidence="2 3">FP101781</strain>
    </source>
</reference>
<feature type="compositionally biased region" description="Pro residues" evidence="1">
    <location>
        <begin position="390"/>
        <end position="401"/>
    </location>
</feature>
<dbReference type="EMBL" id="QPFP01000010">
    <property type="protein sequence ID" value="TEB34178.1"/>
    <property type="molecule type" value="Genomic_DNA"/>
</dbReference>
<evidence type="ECO:0000256" key="1">
    <source>
        <dbReference type="SAM" id="MobiDB-lite"/>
    </source>
</evidence>
<proteinExistence type="predicted"/>
<evidence type="ECO:0000313" key="3">
    <source>
        <dbReference type="Proteomes" id="UP000298030"/>
    </source>
</evidence>
<dbReference type="Proteomes" id="UP000298030">
    <property type="component" value="Unassembled WGS sequence"/>
</dbReference>
<keyword evidence="3" id="KW-1185">Reference proteome</keyword>
<sequence length="643" mass="68095">MERIDAEEVNRPAMADIPPERGFQGGRGEDSLTRRANGLLTFGVNGGNANSFPRQGQGAHGAEANREDGRGSKVGASGGVILGVSPHVPTEWPEGGMGRRKGGHTNAEGGKSPETVGSQGLFPSPTHNRDKGKGGNEEEHPGLIGGSEDGLAYVGTHEKLEHGFKPNPILDVRPPVTDAAREPNFVDRNVQPETPFRGSPSRGPLGIPDPAKTLGSPSHIQPTSQPLSQSTPQQHTNNQFARPSPFSEANNATAQPSFQGAPERPSQDDPFANPSLAVEGGPIFTFPTQNIKHPHSPSAPKEYPRNNPFANPSPFGQGDKSTASAGSGFAFAFSFPPLSQKKTAVNEVVAWHPKAQQQVEAPVPVIPPSPFPGVNLASLEDVAASNSTTPTPPCAPAPAPPVTKAYIVPASSSAGPDPPQATEPASPIPLRDPSQEQTTIAPLPIVGESSTQPAPKTSSSLIPSSSSSSTTLTARKSLADAPPLRSDTSLNSGSDSRGSDKKATQRVPSYFDTITAIEDALEKDLGKRKRRGPLAGRKFKEGVAGSLDTGKKRRRGDDDERDSESDCKRRRMVRKLHPSLAVLARRKKARALKKLNAGARLDPKPWSLFIPVGLEPSSRSLKRQREEDGGAVDPDEVCPLRHF</sequence>
<feature type="compositionally biased region" description="Polar residues" evidence="1">
    <location>
        <begin position="486"/>
        <end position="496"/>
    </location>
</feature>
<accession>A0A4Y7TJP8</accession>
<feature type="compositionally biased region" description="Basic and acidic residues" evidence="1">
    <location>
        <begin position="127"/>
        <end position="141"/>
    </location>
</feature>
<comment type="caution">
    <text evidence="2">The sequence shown here is derived from an EMBL/GenBank/DDBJ whole genome shotgun (WGS) entry which is preliminary data.</text>
</comment>
<feature type="compositionally biased region" description="Low complexity" evidence="1">
    <location>
        <begin position="221"/>
        <end position="236"/>
    </location>
</feature>